<comment type="caution">
    <text evidence="2">The sequence shown here is derived from an EMBL/GenBank/DDBJ whole genome shotgun (WGS) entry which is preliminary data.</text>
</comment>
<accession>A0A0L8AKX6</accession>
<evidence type="ECO:0000256" key="1">
    <source>
        <dbReference type="SAM" id="MobiDB-lite"/>
    </source>
</evidence>
<protein>
    <submittedName>
        <fullName evidence="2">Uncharacterized protein</fullName>
    </submittedName>
</protein>
<organism evidence="2 3">
    <name type="scientific">Roseivirga seohaensis subsp. aquiponti</name>
    <dbReference type="NCBI Taxonomy" id="1566026"/>
    <lineage>
        <taxon>Bacteria</taxon>
        <taxon>Pseudomonadati</taxon>
        <taxon>Bacteroidota</taxon>
        <taxon>Cytophagia</taxon>
        <taxon>Cytophagales</taxon>
        <taxon>Roseivirgaceae</taxon>
        <taxon>Roseivirga</taxon>
    </lineage>
</organism>
<dbReference type="PATRIC" id="fig|1566026.4.peg.3233"/>
<dbReference type="RefSeq" id="WP_053222998.1">
    <property type="nucleotide sequence ID" value="NZ_JSVA01000008.1"/>
</dbReference>
<name>A0A0L8AKX6_9BACT</name>
<reference evidence="3" key="1">
    <citation type="submission" date="2014-11" db="EMBL/GenBank/DDBJ databases">
        <title>Genome sequencing of Roseivirga sp. D-25.</title>
        <authorList>
            <person name="Selvaratnam C."/>
            <person name="Thevarajoo S."/>
            <person name="Goh K.M."/>
            <person name="Eee R."/>
            <person name="Chan K.-G."/>
            <person name="Chong C.S."/>
        </authorList>
    </citation>
    <scope>NUCLEOTIDE SEQUENCE [LARGE SCALE GENOMIC DNA]</scope>
    <source>
        <strain evidence="3">D-25</strain>
    </source>
</reference>
<dbReference type="Proteomes" id="UP000036908">
    <property type="component" value="Unassembled WGS sequence"/>
</dbReference>
<feature type="region of interest" description="Disordered" evidence="1">
    <location>
        <begin position="203"/>
        <end position="235"/>
    </location>
</feature>
<sequence length="235" mass="26680">MFSPFTVFEGDTIPKMPYGFVKDRTDELDESFYAAAEGKGFRVQKGRAYSMEKEGFEYSNRKRSSFIARIWSSPERPVLENPYLLDRILKKRPFYKLDIVVPELIHIGILDSLETEVQALNDTMALDSAAKKKVVTETILTTPEGYNGYNVDQLNYNKKFGHLFPQPPPLPDPIDSVAYKKALKDAAAADTLSTEKKGVFGMFKKKDKAAKPPKEKKKDKKNNEEAIKEEEVGNE</sequence>
<evidence type="ECO:0000313" key="2">
    <source>
        <dbReference type="EMBL" id="KOF03083.1"/>
    </source>
</evidence>
<gene>
    <name evidence="2" type="ORF">OB69_07025</name>
</gene>
<keyword evidence="3" id="KW-1185">Reference proteome</keyword>
<dbReference type="OrthoDB" id="981677at2"/>
<evidence type="ECO:0000313" key="3">
    <source>
        <dbReference type="Proteomes" id="UP000036908"/>
    </source>
</evidence>
<proteinExistence type="predicted"/>
<dbReference type="EMBL" id="JSVA01000008">
    <property type="protein sequence ID" value="KOF03083.1"/>
    <property type="molecule type" value="Genomic_DNA"/>
</dbReference>
<dbReference type="AlphaFoldDB" id="A0A0L8AKX6"/>
<feature type="compositionally biased region" description="Basic and acidic residues" evidence="1">
    <location>
        <begin position="221"/>
        <end position="235"/>
    </location>
</feature>